<dbReference type="PANTHER" id="PTHR10196:SF69">
    <property type="entry name" value="GLYCEROL KINASE"/>
    <property type="match status" value="1"/>
</dbReference>
<evidence type="ECO:0000313" key="11">
    <source>
        <dbReference type="Proteomes" id="UP000248795"/>
    </source>
</evidence>
<gene>
    <name evidence="10" type="ORF">DK847_12135</name>
</gene>
<proteinExistence type="inferred from homology"/>
<organism evidence="10 11">
    <name type="scientific">Aestuariivirga litoralis</name>
    <dbReference type="NCBI Taxonomy" id="2650924"/>
    <lineage>
        <taxon>Bacteria</taxon>
        <taxon>Pseudomonadati</taxon>
        <taxon>Pseudomonadota</taxon>
        <taxon>Alphaproteobacteria</taxon>
        <taxon>Hyphomicrobiales</taxon>
        <taxon>Aestuariivirgaceae</taxon>
        <taxon>Aestuariivirga</taxon>
    </lineage>
</organism>
<evidence type="ECO:0000259" key="8">
    <source>
        <dbReference type="Pfam" id="PF00370"/>
    </source>
</evidence>
<dbReference type="Pfam" id="PF02782">
    <property type="entry name" value="FGGY_C"/>
    <property type="match status" value="1"/>
</dbReference>
<sequence length="473" mass="50717">MKVVAVDQGTTGTKSYVYDADGRFTSVAGFEHAQVYPQPGWVEHDPDELLRHVTEAIAAAGEVDAIGIDNQGETVIAWDSATGRPIHNAIVWQDDRTKDVTARLKAEGAEELTQRVAGLPLDPYFSAAKLRWFIDHVPEAKQLLKEKRLRLGTSEAFFLARLTGHFVTDVTNASRTSLMSLDSFQWDSQLCDLFGVPVECLPEIRPSTGPFGEHRGVPVTASFVDQQAALFGHGCSGLGDVKITFGTGAFALAIAGAERLNGSRFGIVPTVAWQQMRDRPHFALEGGVYNAASAVNWARQLGLFSDLAEINAFDKPPAILRDLAFVPALSGLACPHWDRAASGMWIGLGLDTTRADLMQSLIEGVALRAAEVIAAMAELLPLSATVSVDGGMARNPYLLQVLADVTGRTIVVPSSTDLTALGTARMAMRGLGAARLPDMPPPASSVKPVGTYGPQARSRFATAITRARGWKEA</sequence>
<evidence type="ECO:0000256" key="3">
    <source>
        <dbReference type="ARBA" id="ARBA00022741"/>
    </source>
</evidence>
<reference evidence="11" key="1">
    <citation type="submission" date="2018-06" db="EMBL/GenBank/DDBJ databases">
        <title>Aestuariibacter litoralis strain KCTC 52945T.</title>
        <authorList>
            <person name="Li X."/>
            <person name="Salam N."/>
            <person name="Li J.-L."/>
            <person name="Chen Y.-M."/>
            <person name="Yang Z.-W."/>
            <person name="Zhang L.-Y."/>
            <person name="Han M.-X."/>
            <person name="Xiao M."/>
            <person name="Li W.-J."/>
        </authorList>
    </citation>
    <scope>NUCLEOTIDE SEQUENCE [LARGE SCALE GENOMIC DNA]</scope>
    <source>
        <strain evidence="11">KCTC 52945</strain>
    </source>
</reference>
<evidence type="ECO:0000256" key="5">
    <source>
        <dbReference type="ARBA" id="ARBA00022840"/>
    </source>
</evidence>
<evidence type="ECO:0000313" key="10">
    <source>
        <dbReference type="EMBL" id="PZF76549.1"/>
    </source>
</evidence>
<keyword evidence="4 7" id="KW-0418">Kinase</keyword>
<evidence type="ECO:0000256" key="2">
    <source>
        <dbReference type="ARBA" id="ARBA00022679"/>
    </source>
</evidence>
<dbReference type="AlphaFoldDB" id="A0A2W2BK23"/>
<feature type="domain" description="Carbohydrate kinase FGGY N-terminal" evidence="8">
    <location>
        <begin position="3"/>
        <end position="232"/>
    </location>
</feature>
<evidence type="ECO:0000259" key="9">
    <source>
        <dbReference type="Pfam" id="PF02782"/>
    </source>
</evidence>
<feature type="domain" description="Carbohydrate kinase FGGY C-terminal" evidence="9">
    <location>
        <begin position="242"/>
        <end position="429"/>
    </location>
</feature>
<evidence type="ECO:0000256" key="6">
    <source>
        <dbReference type="ARBA" id="ARBA00043149"/>
    </source>
</evidence>
<dbReference type="SUPFAM" id="SSF53067">
    <property type="entry name" value="Actin-like ATPase domain"/>
    <property type="match status" value="2"/>
</dbReference>
<dbReference type="RefSeq" id="WP_111198786.1">
    <property type="nucleotide sequence ID" value="NZ_QKVK01000005.1"/>
</dbReference>
<dbReference type="InterPro" id="IPR018483">
    <property type="entry name" value="Carb_kinase_FGGY_CS"/>
</dbReference>
<dbReference type="Pfam" id="PF00370">
    <property type="entry name" value="FGGY_N"/>
    <property type="match status" value="1"/>
</dbReference>
<dbReference type="InterPro" id="IPR043129">
    <property type="entry name" value="ATPase_NBD"/>
</dbReference>
<dbReference type="InterPro" id="IPR000577">
    <property type="entry name" value="Carb_kinase_FGGY"/>
</dbReference>
<dbReference type="EMBL" id="QKVK01000005">
    <property type="protein sequence ID" value="PZF76549.1"/>
    <property type="molecule type" value="Genomic_DNA"/>
</dbReference>
<comment type="similarity">
    <text evidence="1 7">Belongs to the FGGY kinase family.</text>
</comment>
<dbReference type="InterPro" id="IPR018485">
    <property type="entry name" value="FGGY_C"/>
</dbReference>
<protein>
    <recommendedName>
        <fullName evidence="6">ATP:glycerol 3-phosphotransferase</fullName>
    </recommendedName>
</protein>
<keyword evidence="5" id="KW-0067">ATP-binding</keyword>
<name>A0A2W2BK23_9HYPH</name>
<keyword evidence="3" id="KW-0547">Nucleotide-binding</keyword>
<dbReference type="GO" id="GO:0005829">
    <property type="term" value="C:cytosol"/>
    <property type="evidence" value="ECO:0007669"/>
    <property type="project" value="TreeGrafter"/>
</dbReference>
<dbReference type="PANTHER" id="PTHR10196">
    <property type="entry name" value="SUGAR KINASE"/>
    <property type="match status" value="1"/>
</dbReference>
<comment type="caution">
    <text evidence="10">The sequence shown here is derived from an EMBL/GenBank/DDBJ whole genome shotgun (WGS) entry which is preliminary data.</text>
</comment>
<dbReference type="PROSITE" id="PS00933">
    <property type="entry name" value="FGGY_KINASES_1"/>
    <property type="match status" value="1"/>
</dbReference>
<evidence type="ECO:0000256" key="4">
    <source>
        <dbReference type="ARBA" id="ARBA00022777"/>
    </source>
</evidence>
<dbReference type="GO" id="GO:0005524">
    <property type="term" value="F:ATP binding"/>
    <property type="evidence" value="ECO:0007669"/>
    <property type="project" value="UniProtKB-KW"/>
</dbReference>
<dbReference type="InterPro" id="IPR018484">
    <property type="entry name" value="FGGY_N"/>
</dbReference>
<dbReference type="GO" id="GO:0004370">
    <property type="term" value="F:glycerol kinase activity"/>
    <property type="evidence" value="ECO:0007669"/>
    <property type="project" value="TreeGrafter"/>
</dbReference>
<dbReference type="GO" id="GO:0019563">
    <property type="term" value="P:glycerol catabolic process"/>
    <property type="evidence" value="ECO:0007669"/>
    <property type="project" value="TreeGrafter"/>
</dbReference>
<accession>A0A2W2BK23</accession>
<dbReference type="PIRSF" id="PIRSF000538">
    <property type="entry name" value="GlpK"/>
    <property type="match status" value="1"/>
</dbReference>
<evidence type="ECO:0000256" key="1">
    <source>
        <dbReference type="ARBA" id="ARBA00009156"/>
    </source>
</evidence>
<keyword evidence="11" id="KW-1185">Reference proteome</keyword>
<dbReference type="PROSITE" id="PS00445">
    <property type="entry name" value="FGGY_KINASES_2"/>
    <property type="match status" value="1"/>
</dbReference>
<dbReference type="Proteomes" id="UP000248795">
    <property type="component" value="Unassembled WGS sequence"/>
</dbReference>
<keyword evidence="2 7" id="KW-0808">Transferase</keyword>
<evidence type="ECO:0000256" key="7">
    <source>
        <dbReference type="RuleBase" id="RU003733"/>
    </source>
</evidence>
<dbReference type="Gene3D" id="3.30.420.40">
    <property type="match status" value="2"/>
</dbReference>